<evidence type="ECO:0008006" key="3">
    <source>
        <dbReference type="Google" id="ProtNLM"/>
    </source>
</evidence>
<organism evidence="1 2">
    <name type="scientific">Citrus sinensis</name>
    <name type="common">Sweet orange</name>
    <name type="synonym">Citrus aurantium var. sinensis</name>
    <dbReference type="NCBI Taxonomy" id="2711"/>
    <lineage>
        <taxon>Eukaryota</taxon>
        <taxon>Viridiplantae</taxon>
        <taxon>Streptophyta</taxon>
        <taxon>Embryophyta</taxon>
        <taxon>Tracheophyta</taxon>
        <taxon>Spermatophyta</taxon>
        <taxon>Magnoliopsida</taxon>
        <taxon>eudicotyledons</taxon>
        <taxon>Gunneridae</taxon>
        <taxon>Pentapetalae</taxon>
        <taxon>rosids</taxon>
        <taxon>malvids</taxon>
        <taxon>Sapindales</taxon>
        <taxon>Rutaceae</taxon>
        <taxon>Aurantioideae</taxon>
        <taxon>Citrus</taxon>
    </lineage>
</organism>
<dbReference type="AlphaFoldDB" id="A0A067F2M3"/>
<dbReference type="Pfam" id="PF06962">
    <property type="entry name" value="rRNA_methylase"/>
    <property type="match status" value="1"/>
</dbReference>
<dbReference type="InterPro" id="IPR010719">
    <property type="entry name" value="MnmM_MeTrfase"/>
</dbReference>
<dbReference type="Gene3D" id="3.40.50.150">
    <property type="entry name" value="Vaccinia Virus protein VP39"/>
    <property type="match status" value="1"/>
</dbReference>
<evidence type="ECO:0000313" key="2">
    <source>
        <dbReference type="Proteomes" id="UP000027120"/>
    </source>
</evidence>
<gene>
    <name evidence="1" type="ORF">CISIN_1g041272mg</name>
</gene>
<reference evidence="1 2" key="1">
    <citation type="submission" date="2014-04" db="EMBL/GenBank/DDBJ databases">
        <authorList>
            <consortium name="International Citrus Genome Consortium"/>
            <person name="Gmitter F."/>
            <person name="Chen C."/>
            <person name="Farmerie W."/>
            <person name="Harkins T."/>
            <person name="Desany B."/>
            <person name="Mohiuddin M."/>
            <person name="Kodira C."/>
            <person name="Borodovsky M."/>
            <person name="Lomsadze A."/>
            <person name="Burns P."/>
            <person name="Jenkins J."/>
            <person name="Prochnik S."/>
            <person name="Shu S."/>
            <person name="Chapman J."/>
            <person name="Pitluck S."/>
            <person name="Schmutz J."/>
            <person name="Rokhsar D."/>
        </authorList>
    </citation>
    <scope>NUCLEOTIDE SEQUENCE</scope>
</reference>
<dbReference type="STRING" id="2711.A0A067F2M3"/>
<dbReference type="Proteomes" id="UP000027120">
    <property type="component" value="Unassembled WGS sequence"/>
</dbReference>
<dbReference type="PaxDb" id="2711-XP_006493791.1"/>
<protein>
    <recommendedName>
        <fullName evidence="3">Methyltransferase domain-containing protein</fullName>
    </recommendedName>
</protein>
<sequence length="267" mass="28934">MGRYMTLSLRCWSRSLSFAIPRNTLLPFPAAALSKANVNVLRFSSSCCSAASFQQKQSCSTNNCTPLPLCKDSPLSGTLITIAANGVWKHVVRKGDTVVDATCGNGYDTLMMLKMVADESSAGCVYGLDIQSEALKSTSSLLDKTTSKAEKGLVKLFNMCHSRMEEIVPKSTAVRLVAFNLGYLPGGDKSVITTSETTKMALEAAERILIPGGLISMVVYVGHPGGREELEAVEAFARSLSVDDWICCKFQMLNRPLAPVLVFLFKR</sequence>
<dbReference type="PANTHER" id="PTHR35276">
    <property type="entry name" value="S-ADENOSYL-L-METHIONINE-DEPENDENT METHYLTRANSFERASES SUPERFAMILY PROTEIN"/>
    <property type="match status" value="1"/>
</dbReference>
<dbReference type="eggNOG" id="ENOG502QQ3B">
    <property type="taxonomic scope" value="Eukaryota"/>
</dbReference>
<keyword evidence="2" id="KW-1185">Reference proteome</keyword>
<dbReference type="SUPFAM" id="SSF53335">
    <property type="entry name" value="S-adenosyl-L-methionine-dependent methyltransferases"/>
    <property type="match status" value="1"/>
</dbReference>
<evidence type="ECO:0000313" key="1">
    <source>
        <dbReference type="EMBL" id="KDO61598.1"/>
    </source>
</evidence>
<dbReference type="PANTHER" id="PTHR35276:SF1">
    <property type="entry name" value="TRNA (MNM(5)S(2)U34)-METHYLTRANSFERASE, CHLOROPLASTIC"/>
    <property type="match status" value="1"/>
</dbReference>
<dbReference type="SMR" id="A0A067F2M3"/>
<dbReference type="InterPro" id="IPR029063">
    <property type="entry name" value="SAM-dependent_MTases_sf"/>
</dbReference>
<name>A0A067F2M3_CITSI</name>
<proteinExistence type="predicted"/>
<accession>A0A067F2M3</accession>
<dbReference type="EMBL" id="KK784924">
    <property type="protein sequence ID" value="KDO61598.1"/>
    <property type="molecule type" value="Genomic_DNA"/>
</dbReference>